<keyword evidence="4 8" id="KW-0805">Transcription regulation</keyword>
<sequence>MLDLTEIPKLDLASSNEISTQKISVSDHIGGFQYTVDKHDSFVIDMDSFSYGGLNKGINQNPRITVPIQVNKYLAYSDGMRVIESGKLPSGQPCLDSEEFKIVSDLNEAISQERYKDAADLRDKLDKFWAARNLRKFTTKHCKNRIPKTRKIDIKLYHSYQSLTNSLITMFAKDQKCDEDDYILTYQDKEGEWLIAGDIPWENFVRSVQRREIVKKRMKKPIYVYYQLDNFYQNHQRCGRGFNLFKLEKLRLSTSSSGMLFNVAFHDHSS</sequence>
<comment type="similarity">
    <text evidence="2 8">Belongs to the Aux/IAA family.</text>
</comment>
<evidence type="ECO:0000256" key="1">
    <source>
        <dbReference type="ARBA" id="ARBA00004123"/>
    </source>
</evidence>
<dbReference type="InterPro" id="IPR003311">
    <property type="entry name" value="AUX_IAA"/>
</dbReference>
<evidence type="ECO:0000313" key="10">
    <source>
        <dbReference type="EMBL" id="KAK5772173.1"/>
    </source>
</evidence>
<reference evidence="10 11" key="1">
    <citation type="submission" date="2023-03" db="EMBL/GenBank/DDBJ databases">
        <title>WGS of Gossypium arboreum.</title>
        <authorList>
            <person name="Yu D."/>
        </authorList>
    </citation>
    <scope>NUCLEOTIDE SEQUENCE [LARGE SCALE GENOMIC DNA]</scope>
    <source>
        <tissue evidence="10">Leaf</tissue>
    </source>
</reference>
<gene>
    <name evidence="10" type="ORF">PVK06_048449</name>
</gene>
<comment type="function">
    <text evidence="8">Aux/IAA proteins are short-lived transcriptional factors that function as repressors of early auxin response genes at low auxin concentrations.</text>
</comment>
<dbReference type="Pfam" id="PF02309">
    <property type="entry name" value="AUX_IAA"/>
    <property type="match status" value="1"/>
</dbReference>
<feature type="domain" description="PB1" evidence="9">
    <location>
        <begin position="135"/>
        <end position="217"/>
    </location>
</feature>
<dbReference type="SUPFAM" id="SSF54277">
    <property type="entry name" value="CAD &amp; PB1 domains"/>
    <property type="match status" value="1"/>
</dbReference>
<comment type="subunit">
    <text evidence="8">Homodimers and heterodimers.</text>
</comment>
<evidence type="ECO:0000256" key="3">
    <source>
        <dbReference type="ARBA" id="ARBA00022491"/>
    </source>
</evidence>
<organism evidence="10 11">
    <name type="scientific">Gossypium arboreum</name>
    <name type="common">Tree cotton</name>
    <name type="synonym">Gossypium nanking</name>
    <dbReference type="NCBI Taxonomy" id="29729"/>
    <lineage>
        <taxon>Eukaryota</taxon>
        <taxon>Viridiplantae</taxon>
        <taxon>Streptophyta</taxon>
        <taxon>Embryophyta</taxon>
        <taxon>Tracheophyta</taxon>
        <taxon>Spermatophyta</taxon>
        <taxon>Magnoliopsida</taxon>
        <taxon>eudicotyledons</taxon>
        <taxon>Gunneridae</taxon>
        <taxon>Pentapetalae</taxon>
        <taxon>rosids</taxon>
        <taxon>malvids</taxon>
        <taxon>Malvales</taxon>
        <taxon>Malvaceae</taxon>
        <taxon>Malvoideae</taxon>
        <taxon>Gossypium</taxon>
    </lineage>
</organism>
<evidence type="ECO:0000256" key="8">
    <source>
        <dbReference type="RuleBase" id="RU004549"/>
    </source>
</evidence>
<evidence type="ECO:0000256" key="5">
    <source>
        <dbReference type="ARBA" id="ARBA00023163"/>
    </source>
</evidence>
<dbReference type="InterPro" id="IPR033389">
    <property type="entry name" value="AUX/IAA_dom"/>
</dbReference>
<comment type="caution">
    <text evidence="10">The sequence shown here is derived from an EMBL/GenBank/DDBJ whole genome shotgun (WGS) entry which is preliminary data.</text>
</comment>
<accession>A0ABR0MGG5</accession>
<dbReference type="InterPro" id="IPR053793">
    <property type="entry name" value="PB1-like"/>
</dbReference>
<evidence type="ECO:0000256" key="4">
    <source>
        <dbReference type="ARBA" id="ARBA00023015"/>
    </source>
</evidence>
<proteinExistence type="inferred from homology"/>
<evidence type="ECO:0000259" key="9">
    <source>
        <dbReference type="PROSITE" id="PS51745"/>
    </source>
</evidence>
<keyword evidence="6 8" id="KW-0539">Nucleus</keyword>
<keyword evidence="7 8" id="KW-0927">Auxin signaling pathway</keyword>
<evidence type="ECO:0000313" key="11">
    <source>
        <dbReference type="Proteomes" id="UP001358586"/>
    </source>
</evidence>
<evidence type="ECO:0000256" key="6">
    <source>
        <dbReference type="ARBA" id="ARBA00023242"/>
    </source>
</evidence>
<keyword evidence="11" id="KW-1185">Reference proteome</keyword>
<dbReference type="PANTHER" id="PTHR31734:SF44">
    <property type="entry name" value="AUXIN-RESPONSIVE PROTEIN"/>
    <property type="match status" value="1"/>
</dbReference>
<protein>
    <recommendedName>
        <fullName evidence="8">Auxin-responsive protein</fullName>
    </recommendedName>
</protein>
<dbReference type="PROSITE" id="PS51745">
    <property type="entry name" value="PB1"/>
    <property type="match status" value="1"/>
</dbReference>
<dbReference type="PANTHER" id="PTHR31734">
    <property type="entry name" value="AUXIN-RESPONSIVE PROTEIN IAA17"/>
    <property type="match status" value="1"/>
</dbReference>
<dbReference type="Gene3D" id="3.10.20.90">
    <property type="entry name" value="Phosphatidylinositol 3-kinase Catalytic Subunit, Chain A, domain 1"/>
    <property type="match status" value="1"/>
</dbReference>
<dbReference type="EMBL" id="JARKNE010000013">
    <property type="protein sequence ID" value="KAK5772173.1"/>
    <property type="molecule type" value="Genomic_DNA"/>
</dbReference>
<keyword evidence="3 8" id="KW-0678">Repressor</keyword>
<keyword evidence="5 8" id="KW-0804">Transcription</keyword>
<comment type="subcellular location">
    <subcellularLocation>
        <location evidence="1 8">Nucleus</location>
    </subcellularLocation>
</comment>
<name>A0ABR0MGG5_GOSAR</name>
<evidence type="ECO:0000256" key="7">
    <source>
        <dbReference type="ARBA" id="ARBA00023294"/>
    </source>
</evidence>
<evidence type="ECO:0000256" key="2">
    <source>
        <dbReference type="ARBA" id="ARBA00006728"/>
    </source>
</evidence>
<dbReference type="Proteomes" id="UP001358586">
    <property type="component" value="Chromosome 13"/>
</dbReference>